<keyword evidence="1" id="KW-0732">Signal</keyword>
<feature type="signal peptide" evidence="1">
    <location>
        <begin position="1"/>
        <end position="23"/>
    </location>
</feature>
<proteinExistence type="evidence at transcript level"/>
<dbReference type="EMBL" id="GADI01007798">
    <property type="protein sequence ID" value="JAA66010.1"/>
    <property type="molecule type" value="mRNA"/>
</dbReference>
<name>A0A0K8R4C7_IXORI</name>
<organism evidence="2">
    <name type="scientific">Ixodes ricinus</name>
    <name type="common">Common tick</name>
    <name type="synonym">Acarus ricinus</name>
    <dbReference type="NCBI Taxonomy" id="34613"/>
    <lineage>
        <taxon>Eukaryota</taxon>
        <taxon>Metazoa</taxon>
        <taxon>Ecdysozoa</taxon>
        <taxon>Arthropoda</taxon>
        <taxon>Chelicerata</taxon>
        <taxon>Arachnida</taxon>
        <taxon>Acari</taxon>
        <taxon>Parasitiformes</taxon>
        <taxon>Ixodida</taxon>
        <taxon>Ixodoidea</taxon>
        <taxon>Ixodidae</taxon>
        <taxon>Ixodinae</taxon>
        <taxon>Ixodes</taxon>
    </lineage>
</organism>
<reference evidence="2" key="1">
    <citation type="submission" date="2012-12" db="EMBL/GenBank/DDBJ databases">
        <title>Identification and characterization of a phenylalanine ammonia-lyase gene family in Isatis indigotica Fort.</title>
        <authorList>
            <person name="Liu Q."/>
            <person name="Chen J."/>
            <person name="Zhou X."/>
            <person name="Di P."/>
            <person name="Xiao Y."/>
            <person name="Xuan H."/>
            <person name="Zhang L."/>
            <person name="Chen W."/>
        </authorList>
    </citation>
    <scope>NUCLEOTIDE SEQUENCE</scope>
    <source>
        <tissue evidence="2">Salivary gland</tissue>
    </source>
</reference>
<accession>A0A0K8R4C7</accession>
<dbReference type="AlphaFoldDB" id="A0A0K8R4C7"/>
<evidence type="ECO:0000313" key="2">
    <source>
        <dbReference type="EMBL" id="JAA66010.1"/>
    </source>
</evidence>
<feature type="chain" id="PRO_5005515714" evidence="1">
    <location>
        <begin position="24"/>
        <end position="111"/>
    </location>
</feature>
<evidence type="ECO:0000256" key="1">
    <source>
        <dbReference type="SAM" id="SignalP"/>
    </source>
</evidence>
<protein>
    <submittedName>
        <fullName evidence="2">Putative basic tail protein</fullName>
    </submittedName>
</protein>
<sequence length="111" mass="11876">MELNAFTILQIAVFIAVGYHANTHSTVAGSKLRKATSDPNSDLYVSYCGTNCTVLKEVSSQCSEDCTCVHVGNEPNGICIEMIYFGHLGDPGEDPSIDDAAPRAAILHTKD</sequence>